<dbReference type="GO" id="GO:0003677">
    <property type="term" value="F:DNA binding"/>
    <property type="evidence" value="ECO:0007669"/>
    <property type="project" value="UniProtKB-UniRule"/>
</dbReference>
<dbReference type="Proteomes" id="UP000326179">
    <property type="component" value="Chromosome"/>
</dbReference>
<accession>A0A5Q0LJ12</accession>
<dbReference type="GO" id="GO:0006310">
    <property type="term" value="P:DNA recombination"/>
    <property type="evidence" value="ECO:0007669"/>
    <property type="project" value="UniProtKB-KW"/>
</dbReference>
<gene>
    <name evidence="5" type="ORF">GFH48_26990</name>
</gene>
<dbReference type="Gene3D" id="1.10.443.10">
    <property type="entry name" value="Intergrase catalytic core"/>
    <property type="match status" value="1"/>
</dbReference>
<feature type="domain" description="Core-binding (CB)" evidence="4">
    <location>
        <begin position="42"/>
        <end position="134"/>
    </location>
</feature>
<keyword evidence="2" id="KW-0233">DNA recombination</keyword>
<evidence type="ECO:0000256" key="1">
    <source>
        <dbReference type="ARBA" id="ARBA00023125"/>
    </source>
</evidence>
<name>A0A5Q0LJ12_9ACTN</name>
<dbReference type="AlphaFoldDB" id="A0A5Q0LJ12"/>
<keyword evidence="6" id="KW-1185">Reference proteome</keyword>
<evidence type="ECO:0000256" key="2">
    <source>
        <dbReference type="ARBA" id="ARBA00023172"/>
    </source>
</evidence>
<dbReference type="InterPro" id="IPR010998">
    <property type="entry name" value="Integrase_recombinase_N"/>
</dbReference>
<dbReference type="RefSeq" id="WP_153290663.1">
    <property type="nucleotide sequence ID" value="NZ_CP045643.1"/>
</dbReference>
<proteinExistence type="predicted"/>
<evidence type="ECO:0000313" key="6">
    <source>
        <dbReference type="Proteomes" id="UP000326179"/>
    </source>
</evidence>
<dbReference type="InterPro" id="IPR011010">
    <property type="entry name" value="DNA_brk_join_enz"/>
</dbReference>
<dbReference type="PANTHER" id="PTHR30349:SF64">
    <property type="entry name" value="PROPHAGE INTEGRASE INTD-RELATED"/>
    <property type="match status" value="1"/>
</dbReference>
<dbReference type="KEGG" id="sfy:GFH48_26990"/>
<evidence type="ECO:0000259" key="4">
    <source>
        <dbReference type="PROSITE" id="PS51900"/>
    </source>
</evidence>
<evidence type="ECO:0000256" key="3">
    <source>
        <dbReference type="PROSITE-ProRule" id="PRU01248"/>
    </source>
</evidence>
<dbReference type="Gene3D" id="1.10.150.130">
    <property type="match status" value="1"/>
</dbReference>
<dbReference type="InterPro" id="IPR004107">
    <property type="entry name" value="Integrase_SAM-like_N"/>
</dbReference>
<sequence length="474" mass="52952">MLVHFFSSEGWQSWGLGGQPLIPERMPVLIDDDFLFEDEHGPRATRAVNSWLRTLPTSGAPSPNSWRAYALAARDWLTHLRRHSLKVFASRQDLVAALGTYADRRLSGPLDERLKSSSWELQVTALSQFYDWAVAEGLAQAVPFTQAVGVRMVDGRLVEVGRNLAKLRRPKPHTKVQYLEADFAELFCHGLGGLGPDGLEDPTFRGRFPGRNAAMGQLVLGSGMRSREFTHLLVHEVPPLPAEPTEVPIPWAVPELGAKGRKFRTTWIDYASLAAVHAYVDLERELSLGPWTPRNPLVVEEADFRGGRVNGRRMSWSSLAPEERLRLVGPEGGSLLLALSYGGRPFVDWGTLFRRTACRIRERFEPRFPEVGPHRCRHSFAMATLEKLVEGHYRQAAQLATATGDAAGLALYLLKSDPLLILRDLLGHSSVTTTEIYLKRLDVHRIYRAAWERTRGEVDPAALAEADTEFSEAV</sequence>
<dbReference type="InterPro" id="IPR050090">
    <property type="entry name" value="Tyrosine_recombinase_XerCD"/>
</dbReference>
<dbReference type="InterPro" id="IPR013762">
    <property type="entry name" value="Integrase-like_cat_sf"/>
</dbReference>
<reference evidence="5 6" key="1">
    <citation type="submission" date="2019-10" db="EMBL/GenBank/DDBJ databases">
        <title>A novel species.</title>
        <authorList>
            <person name="Gao J."/>
        </authorList>
    </citation>
    <scope>NUCLEOTIDE SEQUENCE [LARGE SCALE GENOMIC DNA]</scope>
    <source>
        <strain evidence="5 6">QMT-28</strain>
    </source>
</reference>
<organism evidence="5 6">
    <name type="scientific">Streptomyces fagopyri</name>
    <dbReference type="NCBI Taxonomy" id="2662397"/>
    <lineage>
        <taxon>Bacteria</taxon>
        <taxon>Bacillati</taxon>
        <taxon>Actinomycetota</taxon>
        <taxon>Actinomycetes</taxon>
        <taxon>Kitasatosporales</taxon>
        <taxon>Streptomycetaceae</taxon>
        <taxon>Streptomyces</taxon>
    </lineage>
</organism>
<protein>
    <submittedName>
        <fullName evidence="5">Site-specific integrase</fullName>
    </submittedName>
</protein>
<dbReference type="PANTHER" id="PTHR30349">
    <property type="entry name" value="PHAGE INTEGRASE-RELATED"/>
    <property type="match status" value="1"/>
</dbReference>
<dbReference type="SUPFAM" id="SSF56349">
    <property type="entry name" value="DNA breaking-rejoining enzymes"/>
    <property type="match status" value="1"/>
</dbReference>
<evidence type="ECO:0000313" key="5">
    <source>
        <dbReference type="EMBL" id="QFZ76429.1"/>
    </source>
</evidence>
<dbReference type="Pfam" id="PF02899">
    <property type="entry name" value="Phage_int_SAM_1"/>
    <property type="match status" value="1"/>
</dbReference>
<dbReference type="EMBL" id="CP045643">
    <property type="protein sequence ID" value="QFZ76429.1"/>
    <property type="molecule type" value="Genomic_DNA"/>
</dbReference>
<dbReference type="PROSITE" id="PS51900">
    <property type="entry name" value="CB"/>
    <property type="match status" value="1"/>
</dbReference>
<keyword evidence="1 3" id="KW-0238">DNA-binding</keyword>
<dbReference type="InterPro" id="IPR044068">
    <property type="entry name" value="CB"/>
</dbReference>
<dbReference type="GO" id="GO:0015074">
    <property type="term" value="P:DNA integration"/>
    <property type="evidence" value="ECO:0007669"/>
    <property type="project" value="InterPro"/>
</dbReference>